<gene>
    <name evidence="1" type="ORF">ALEPTO_LOCUS10087</name>
</gene>
<comment type="caution">
    <text evidence="1">The sequence shown here is derived from an EMBL/GenBank/DDBJ whole genome shotgun (WGS) entry which is preliminary data.</text>
</comment>
<organism evidence="1 2">
    <name type="scientific">Ambispora leptoticha</name>
    <dbReference type="NCBI Taxonomy" id="144679"/>
    <lineage>
        <taxon>Eukaryota</taxon>
        <taxon>Fungi</taxon>
        <taxon>Fungi incertae sedis</taxon>
        <taxon>Mucoromycota</taxon>
        <taxon>Glomeromycotina</taxon>
        <taxon>Glomeromycetes</taxon>
        <taxon>Archaeosporales</taxon>
        <taxon>Ambisporaceae</taxon>
        <taxon>Ambispora</taxon>
    </lineage>
</organism>
<dbReference type="AlphaFoldDB" id="A0A9N9H2K4"/>
<dbReference type="EMBL" id="CAJVPS010009811">
    <property type="protein sequence ID" value="CAG8653310.1"/>
    <property type="molecule type" value="Genomic_DNA"/>
</dbReference>
<name>A0A9N9H2K4_9GLOM</name>
<evidence type="ECO:0000313" key="1">
    <source>
        <dbReference type="EMBL" id="CAG8653310.1"/>
    </source>
</evidence>
<dbReference type="Proteomes" id="UP000789508">
    <property type="component" value="Unassembled WGS sequence"/>
</dbReference>
<protein>
    <submittedName>
        <fullName evidence="1">6551_t:CDS:1</fullName>
    </submittedName>
</protein>
<accession>A0A9N9H2K4</accession>
<evidence type="ECO:0000313" key="2">
    <source>
        <dbReference type="Proteomes" id="UP000789508"/>
    </source>
</evidence>
<proteinExistence type="predicted"/>
<reference evidence="1" key="1">
    <citation type="submission" date="2021-06" db="EMBL/GenBank/DDBJ databases">
        <authorList>
            <person name="Kallberg Y."/>
            <person name="Tangrot J."/>
            <person name="Rosling A."/>
        </authorList>
    </citation>
    <scope>NUCLEOTIDE SEQUENCE</scope>
    <source>
        <strain evidence="1">FL130A</strain>
    </source>
</reference>
<feature type="non-terminal residue" evidence="1">
    <location>
        <position position="93"/>
    </location>
</feature>
<keyword evidence="2" id="KW-1185">Reference proteome</keyword>
<sequence length="93" mass="10960">TGVTEFTIDENENPISRARPKKIALKVPPKDIEEIFAYRQLKLIQDAVSNLAKYDKDEDEENNYSEDYNDLDNYENDYKNDYENFAYNAERPA</sequence>